<protein>
    <recommendedName>
        <fullName evidence="4 12">UDP-3-O-acyl-N-acetylglucosamine deacetylase</fullName>
        <shortName evidence="12">UDP-3-O-acyl-GlcNAc deacetylase</shortName>
        <ecNumber evidence="4 12">3.5.1.108</ecNumber>
    </recommendedName>
    <alternativeName>
        <fullName evidence="12">UDP-3-O-[R-3-hydroxymyristoyl]-N-acetylglucosamine deacetylase</fullName>
    </alternativeName>
</protein>
<evidence type="ECO:0000256" key="7">
    <source>
        <dbReference type="ARBA" id="ARBA00022723"/>
    </source>
</evidence>
<sequence>MTSGVLTVQATLKSKVTFKGVGLHSGEQVTMTVNPASARYGIWFRRTDVLDRDGLIPAIYTAVQEKPLCTRIMNEDGVEVSTIEHVMAALAGCGIHNALIEIDGPEVPILDGCAASFVRAFVARGLRHQDVPQYALEILKPVSVEEGGATATLSPADTLEIDFRISFEDRAIGTQSKALVMENGTFVRELSDSRTFCRKADIDMMHAQGLALGGTYENAVVIDGDAVVSPGGLRHRDEAVRHKMLDALGDLALAGAPILGRYTGVRAGHAMTNRLLHKLFATPDAYRVVTCSPEQLSRLPGVGVRRADLALVA</sequence>
<keyword evidence="7 12" id="KW-0479">Metal-binding</keyword>
<dbReference type="Proteomes" id="UP000436822">
    <property type="component" value="Unassembled WGS sequence"/>
</dbReference>
<evidence type="ECO:0000256" key="4">
    <source>
        <dbReference type="ARBA" id="ARBA00012745"/>
    </source>
</evidence>
<dbReference type="Pfam" id="PF03331">
    <property type="entry name" value="LpxC"/>
    <property type="match status" value="1"/>
</dbReference>
<dbReference type="GO" id="GO:0016020">
    <property type="term" value="C:membrane"/>
    <property type="evidence" value="ECO:0007669"/>
    <property type="project" value="GOC"/>
</dbReference>
<dbReference type="AlphaFoldDB" id="A0A6N6JBW8"/>
<comment type="pathway">
    <text evidence="3 12">Glycolipid biosynthesis; lipid IV(A) biosynthesis; lipid IV(A) from (3R)-3-hydroxytetradecanoyl-[acyl-carrier-protein] and UDP-N-acetyl-alpha-D-glucosamine: step 2/6.</text>
</comment>
<organism evidence="13 14">
    <name type="scientific">Litoreibacter roseus</name>
    <dbReference type="NCBI Taxonomy" id="2601869"/>
    <lineage>
        <taxon>Bacteria</taxon>
        <taxon>Pseudomonadati</taxon>
        <taxon>Pseudomonadota</taxon>
        <taxon>Alphaproteobacteria</taxon>
        <taxon>Rhodobacterales</taxon>
        <taxon>Roseobacteraceae</taxon>
        <taxon>Litoreibacter</taxon>
    </lineage>
</organism>
<dbReference type="SUPFAM" id="SSF54211">
    <property type="entry name" value="Ribosomal protein S5 domain 2-like"/>
    <property type="match status" value="2"/>
</dbReference>
<comment type="cofactor">
    <cofactor evidence="1 12">
        <name>Zn(2+)</name>
        <dbReference type="ChEBI" id="CHEBI:29105"/>
    </cofactor>
</comment>
<dbReference type="PANTHER" id="PTHR33694">
    <property type="entry name" value="UDP-3-O-ACYL-N-ACETYLGLUCOSAMINE DEACETYLASE 1, MITOCHONDRIAL-RELATED"/>
    <property type="match status" value="1"/>
</dbReference>
<evidence type="ECO:0000256" key="5">
    <source>
        <dbReference type="ARBA" id="ARBA00022516"/>
    </source>
</evidence>
<dbReference type="HAMAP" id="MF_00388">
    <property type="entry name" value="LpxC"/>
    <property type="match status" value="1"/>
</dbReference>
<dbReference type="Gene3D" id="3.30.1700.10">
    <property type="entry name" value="lpxc deacetylase, domain 2"/>
    <property type="match status" value="1"/>
</dbReference>
<evidence type="ECO:0000256" key="8">
    <source>
        <dbReference type="ARBA" id="ARBA00022801"/>
    </source>
</evidence>
<dbReference type="UniPathway" id="UPA00359">
    <property type="reaction ID" value="UER00478"/>
</dbReference>
<dbReference type="Gene3D" id="3.30.230.20">
    <property type="entry name" value="lpxc deacetylase, domain 1"/>
    <property type="match status" value="1"/>
</dbReference>
<evidence type="ECO:0000313" key="14">
    <source>
        <dbReference type="Proteomes" id="UP000436822"/>
    </source>
</evidence>
<evidence type="ECO:0000256" key="9">
    <source>
        <dbReference type="ARBA" id="ARBA00022833"/>
    </source>
</evidence>
<evidence type="ECO:0000256" key="12">
    <source>
        <dbReference type="HAMAP-Rule" id="MF_00388"/>
    </source>
</evidence>
<keyword evidence="9 12" id="KW-0862">Zinc</keyword>
<reference evidence="13 14" key="1">
    <citation type="submission" date="2019-12" db="EMBL/GenBank/DDBJ databases">
        <title>Litoreibacter badius sp. nov., a novel bacteriochlorophyll a-containing bacterium in the genus Litoreibacter.</title>
        <authorList>
            <person name="Kanamuro M."/>
            <person name="Takabe Y."/>
            <person name="Mori K."/>
            <person name="Takaichi S."/>
            <person name="Hanada S."/>
        </authorList>
    </citation>
    <scope>NUCLEOTIDE SEQUENCE [LARGE SCALE GENOMIC DNA]</scope>
    <source>
        <strain evidence="13 14">K6</strain>
    </source>
</reference>
<keyword evidence="10 12" id="KW-0443">Lipid metabolism</keyword>
<accession>A0A6N6JBW8</accession>
<evidence type="ECO:0000256" key="1">
    <source>
        <dbReference type="ARBA" id="ARBA00001947"/>
    </source>
</evidence>
<dbReference type="NCBIfam" id="TIGR00325">
    <property type="entry name" value="lpxC"/>
    <property type="match status" value="1"/>
</dbReference>
<comment type="function">
    <text evidence="2 12">Catalyzes the hydrolysis of UDP-3-O-myristoyl-N-acetylglucosamine to form UDP-3-O-myristoylglucosamine and acetate, the committed step in lipid A biosynthesis.</text>
</comment>
<evidence type="ECO:0000256" key="2">
    <source>
        <dbReference type="ARBA" id="ARBA00002923"/>
    </source>
</evidence>
<comment type="caution">
    <text evidence="13">The sequence shown here is derived from an EMBL/GenBank/DDBJ whole genome shotgun (WGS) entry which is preliminary data.</text>
</comment>
<dbReference type="GO" id="GO:0103117">
    <property type="term" value="F:UDP-3-O-acyl-N-acetylglucosamine deacetylase activity"/>
    <property type="evidence" value="ECO:0007669"/>
    <property type="project" value="UniProtKB-UniRule"/>
</dbReference>
<proteinExistence type="inferred from homology"/>
<feature type="binding site" evidence="12">
    <location>
        <position position="85"/>
    </location>
    <ligand>
        <name>Zn(2+)</name>
        <dbReference type="ChEBI" id="CHEBI:29105"/>
    </ligand>
</feature>
<comment type="similarity">
    <text evidence="12">Belongs to the LpxC family.</text>
</comment>
<keyword evidence="14" id="KW-1185">Reference proteome</keyword>
<evidence type="ECO:0000256" key="11">
    <source>
        <dbReference type="ARBA" id="ARBA00024535"/>
    </source>
</evidence>
<dbReference type="InterPro" id="IPR015870">
    <property type="entry name" value="UDP-acyl_N-AcGlcN_deAcase_N"/>
</dbReference>
<feature type="binding site" evidence="12">
    <location>
        <position position="242"/>
    </location>
    <ligand>
        <name>Zn(2+)</name>
        <dbReference type="ChEBI" id="CHEBI:29105"/>
    </ligand>
</feature>
<gene>
    <name evidence="13" type="primary">envA</name>
    <name evidence="12" type="synonym">lpxC</name>
    <name evidence="13" type="ORF">KIN_06380</name>
</gene>
<feature type="active site" description="Proton donor" evidence="12">
    <location>
        <position position="269"/>
    </location>
</feature>
<dbReference type="GO" id="GO:0009245">
    <property type="term" value="P:lipid A biosynthetic process"/>
    <property type="evidence" value="ECO:0007669"/>
    <property type="project" value="UniProtKB-UniRule"/>
</dbReference>
<dbReference type="GO" id="GO:0046872">
    <property type="term" value="F:metal ion binding"/>
    <property type="evidence" value="ECO:0007669"/>
    <property type="project" value="UniProtKB-KW"/>
</dbReference>
<evidence type="ECO:0000313" key="13">
    <source>
        <dbReference type="EMBL" id="GFE63564.1"/>
    </source>
</evidence>
<keyword evidence="5 12" id="KW-0444">Lipid biosynthesis</keyword>
<comment type="catalytic activity">
    <reaction evidence="11 12">
        <text>a UDP-3-O-[(3R)-3-hydroxyacyl]-N-acetyl-alpha-D-glucosamine + H2O = a UDP-3-O-[(3R)-3-hydroxyacyl]-alpha-D-glucosamine + acetate</text>
        <dbReference type="Rhea" id="RHEA:67816"/>
        <dbReference type="ChEBI" id="CHEBI:15377"/>
        <dbReference type="ChEBI" id="CHEBI:30089"/>
        <dbReference type="ChEBI" id="CHEBI:137740"/>
        <dbReference type="ChEBI" id="CHEBI:173225"/>
        <dbReference type="EC" id="3.5.1.108"/>
    </reaction>
</comment>
<dbReference type="EC" id="3.5.1.108" evidence="4 12"/>
<evidence type="ECO:0000256" key="6">
    <source>
        <dbReference type="ARBA" id="ARBA00022556"/>
    </source>
</evidence>
<dbReference type="EMBL" id="BLJE01000001">
    <property type="protein sequence ID" value="GFE63564.1"/>
    <property type="molecule type" value="Genomic_DNA"/>
</dbReference>
<dbReference type="InterPro" id="IPR020568">
    <property type="entry name" value="Ribosomal_Su5_D2-typ_SF"/>
</dbReference>
<name>A0A6N6JBW8_9RHOB</name>
<dbReference type="PANTHER" id="PTHR33694:SF1">
    <property type="entry name" value="UDP-3-O-ACYL-N-ACETYLGLUCOSAMINE DEACETYLASE 1, MITOCHONDRIAL-RELATED"/>
    <property type="match status" value="1"/>
</dbReference>
<keyword evidence="6 12" id="KW-0441">Lipid A biosynthesis</keyword>
<evidence type="ECO:0000256" key="10">
    <source>
        <dbReference type="ARBA" id="ARBA00023098"/>
    </source>
</evidence>
<keyword evidence="8 12" id="KW-0378">Hydrolase</keyword>
<dbReference type="InterPro" id="IPR004463">
    <property type="entry name" value="UDP-acyl_GlcNac_deAcase"/>
</dbReference>
<dbReference type="InterPro" id="IPR011334">
    <property type="entry name" value="UDP-acyl_GlcNac_deAcase_C"/>
</dbReference>
<feature type="binding site" evidence="12">
    <location>
        <position position="246"/>
    </location>
    <ligand>
        <name>Zn(2+)</name>
        <dbReference type="ChEBI" id="CHEBI:29105"/>
    </ligand>
</feature>
<evidence type="ECO:0000256" key="3">
    <source>
        <dbReference type="ARBA" id="ARBA00005002"/>
    </source>
</evidence>